<feature type="repeat" description="NHL" evidence="11">
    <location>
        <begin position="218"/>
        <end position="259"/>
    </location>
</feature>
<dbReference type="GO" id="GO:0016020">
    <property type="term" value="C:membrane"/>
    <property type="evidence" value="ECO:0007669"/>
    <property type="project" value="InterPro"/>
</dbReference>
<feature type="binding site" evidence="8">
    <location>
        <position position="331"/>
    </location>
    <ligand>
        <name>a protein</name>
        <dbReference type="ChEBI" id="CHEBI:16541"/>
    </ligand>
    <ligandPart>
        <name>C-terminal Xaa-(2S)-2-hydroxyglycine residue</name>
        <dbReference type="ChEBI" id="CHEBI:142768"/>
    </ligandPart>
</feature>
<keyword evidence="9" id="KW-0862">Zinc</keyword>
<dbReference type="PROSITE" id="PS51125">
    <property type="entry name" value="NHL"/>
    <property type="match status" value="2"/>
</dbReference>
<name>A0A915EJ59_9BILA</name>
<accession>A0A915EJ59</accession>
<evidence type="ECO:0000313" key="13">
    <source>
        <dbReference type="Proteomes" id="UP000887574"/>
    </source>
</evidence>
<evidence type="ECO:0000256" key="9">
    <source>
        <dbReference type="PIRSR" id="PIRSR600720-2"/>
    </source>
</evidence>
<keyword evidence="2 9" id="KW-0479">Metal-binding</keyword>
<dbReference type="GO" id="GO:0006518">
    <property type="term" value="P:peptide metabolic process"/>
    <property type="evidence" value="ECO:0007669"/>
    <property type="project" value="InterPro"/>
</dbReference>
<dbReference type="InterPro" id="IPR000720">
    <property type="entry name" value="PHM/PAL"/>
</dbReference>
<dbReference type="InterPro" id="IPR011042">
    <property type="entry name" value="6-blade_b-propeller_TolB-like"/>
</dbReference>
<feature type="binding site" evidence="8">
    <location>
        <position position="299"/>
    </location>
    <ligand>
        <name>a protein</name>
        <dbReference type="ChEBI" id="CHEBI:16541"/>
    </ligand>
    <ligandPart>
        <name>C-terminal Xaa-(2S)-2-hydroxyglycine residue</name>
        <dbReference type="ChEBI" id="CHEBI:142768"/>
    </ligandPart>
</feature>
<dbReference type="GO" id="GO:0005576">
    <property type="term" value="C:extracellular region"/>
    <property type="evidence" value="ECO:0007669"/>
    <property type="project" value="TreeGrafter"/>
</dbReference>
<dbReference type="WBParaSite" id="jg7255">
    <property type="protein sequence ID" value="jg7255"/>
    <property type="gene ID" value="jg7255"/>
</dbReference>
<feature type="repeat" description="NHL" evidence="11">
    <location>
        <begin position="266"/>
        <end position="310"/>
    </location>
</feature>
<organism evidence="13 14">
    <name type="scientific">Ditylenchus dipsaci</name>
    <dbReference type="NCBI Taxonomy" id="166011"/>
    <lineage>
        <taxon>Eukaryota</taxon>
        <taxon>Metazoa</taxon>
        <taxon>Ecdysozoa</taxon>
        <taxon>Nematoda</taxon>
        <taxon>Chromadorea</taxon>
        <taxon>Rhabditida</taxon>
        <taxon>Tylenchina</taxon>
        <taxon>Tylenchomorpha</taxon>
        <taxon>Sphaerularioidea</taxon>
        <taxon>Anguinidae</taxon>
        <taxon>Anguininae</taxon>
        <taxon>Ditylenchus</taxon>
    </lineage>
</organism>
<feature type="binding site" evidence="9">
    <location>
        <position position="233"/>
    </location>
    <ligand>
        <name>Zn(2+)</name>
        <dbReference type="ChEBI" id="CHEBI:29105"/>
        <note>catalytic</note>
    </ligand>
</feature>
<dbReference type="EC" id="4.3.2.5" evidence="1"/>
<feature type="disulfide bond" evidence="10">
    <location>
        <begin position="280"/>
        <end position="300"/>
    </location>
</feature>
<feature type="binding site" evidence="9">
    <location>
        <position position="235"/>
    </location>
    <ligand>
        <name>Ca(2+)</name>
        <dbReference type="ChEBI" id="CHEBI:29108"/>
        <note>structural</note>
    </ligand>
</feature>
<dbReference type="Gene3D" id="2.120.10.30">
    <property type="entry name" value="TolB, C-terminal domain"/>
    <property type="match status" value="1"/>
</dbReference>
<evidence type="ECO:0000256" key="2">
    <source>
        <dbReference type="ARBA" id="ARBA00022723"/>
    </source>
</evidence>
<dbReference type="GO" id="GO:0004598">
    <property type="term" value="F:peptidylamidoglycolate lyase activity"/>
    <property type="evidence" value="ECO:0007669"/>
    <property type="project" value="UniProtKB-EC"/>
</dbReference>
<evidence type="ECO:0000256" key="12">
    <source>
        <dbReference type="SAM" id="MobiDB-lite"/>
    </source>
</evidence>
<evidence type="ECO:0000256" key="8">
    <source>
        <dbReference type="PIRSR" id="PIRSR600720-1"/>
    </source>
</evidence>
<feature type="binding site" evidence="8">
    <location>
        <position position="182"/>
    </location>
    <ligand>
        <name>a protein</name>
        <dbReference type="ChEBI" id="CHEBI:16541"/>
    </ligand>
    <ligandPart>
        <name>C-terminal Xaa-(2S)-2-hydroxyglycine residue</name>
        <dbReference type="ChEBI" id="CHEBI:142768"/>
    </ligandPart>
</feature>
<keyword evidence="4" id="KW-0677">Repeat</keyword>
<evidence type="ECO:0000256" key="6">
    <source>
        <dbReference type="ARBA" id="ARBA00023180"/>
    </source>
</evidence>
<evidence type="ECO:0000256" key="4">
    <source>
        <dbReference type="ARBA" id="ARBA00022737"/>
    </source>
</evidence>
<dbReference type="AlphaFoldDB" id="A0A915EJ59"/>
<keyword evidence="9" id="KW-0106">Calcium</keyword>
<evidence type="ECO:0000313" key="14">
    <source>
        <dbReference type="WBParaSite" id="jg7255"/>
    </source>
</evidence>
<keyword evidence="7" id="KW-0456">Lyase</keyword>
<comment type="cofactor">
    <cofactor evidence="9">
        <name>Zn(2+)</name>
        <dbReference type="ChEBI" id="CHEBI:29105"/>
    </cofactor>
    <text evidence="9">Binds one Zn(2+) ion per subunit.</text>
</comment>
<dbReference type="InterPro" id="IPR001258">
    <property type="entry name" value="NHL_repeat"/>
</dbReference>
<feature type="binding site" evidence="9">
    <location>
        <position position="417"/>
    </location>
    <ligand>
        <name>Zn(2+)</name>
        <dbReference type="ChEBI" id="CHEBI:29105"/>
        <note>catalytic</note>
    </ligand>
</feature>
<dbReference type="Proteomes" id="UP000887574">
    <property type="component" value="Unplaced"/>
</dbReference>
<evidence type="ECO:0000256" key="1">
    <source>
        <dbReference type="ARBA" id="ARBA00012343"/>
    </source>
</evidence>
<keyword evidence="13" id="KW-1185">Reference proteome</keyword>
<sequence length="446" mass="48874">MLGCWSASAECSIPSGKFCFVASGKPQRSTGRPSKIQWITTSRPVVIQWFHQIATFLPLVSHHSATPIPLPTTGSQVAHHCLDGGLALDLNYLRSVQNQATQSNPQPAYGVYYEPNSNGLSTVFDNNEQDQESELPVQETDSFGDAATEMDDESTFFQLPPSIGQTAGLAIDSENHLVLFHRSARVWDRFSFTEDNKLNKSLGAIPNATLAVVDPNTGKVLAEHGKGAFYMPHGLTIDSQGDYWLTDVGSHQVIKLDKAFKPLLELGEKLVPGNDEKHFCKPTDVAVAKNGDFFVADGYCNSRIMKFNKDGKFLTSFGESNSDNPARAADRENQRIQCFAAGLSEGKHFHPRAFVPTGTFFTKAEGLGRVFAIREKQHYLVGVTNQDEAGQIDPQVFVMDMNTGKANTFAKGLQNAHALALNEFGDIFVSQINPNQIVKFSVPAET</sequence>
<dbReference type="Pfam" id="PF01436">
    <property type="entry name" value="NHL"/>
    <property type="match status" value="2"/>
</dbReference>
<evidence type="ECO:0000256" key="7">
    <source>
        <dbReference type="ARBA" id="ARBA00023239"/>
    </source>
</evidence>
<proteinExistence type="predicted"/>
<evidence type="ECO:0000256" key="3">
    <source>
        <dbReference type="ARBA" id="ARBA00022729"/>
    </source>
</evidence>
<keyword evidence="3" id="KW-0732">Signal</keyword>
<evidence type="ECO:0000256" key="11">
    <source>
        <dbReference type="PROSITE-ProRule" id="PRU00504"/>
    </source>
</evidence>
<keyword evidence="5 10" id="KW-1015">Disulfide bond</keyword>
<feature type="binding site" evidence="9">
    <location>
        <position position="169"/>
    </location>
    <ligand>
        <name>Ca(2+)</name>
        <dbReference type="ChEBI" id="CHEBI:29108"/>
        <note>structural</note>
    </ligand>
</feature>
<dbReference type="SUPFAM" id="SSF101898">
    <property type="entry name" value="NHL repeat"/>
    <property type="match status" value="1"/>
</dbReference>
<protein>
    <recommendedName>
        <fullName evidence="1">peptidylamidoglycolate lyase</fullName>
        <ecNumber evidence="1">4.3.2.5</ecNumber>
    </recommendedName>
</protein>
<dbReference type="PANTHER" id="PTHR10680">
    <property type="entry name" value="PEPTIDYL-GLYCINE ALPHA-AMIDATING MONOOXYGENASE"/>
    <property type="match status" value="1"/>
</dbReference>
<dbReference type="PANTHER" id="PTHR10680:SF36">
    <property type="entry name" value="PEPTIDYL-ALPHA-HYDROXYGLYCINE ALPHA-AMIDATING LYASE 1"/>
    <property type="match status" value="1"/>
</dbReference>
<feature type="region of interest" description="Disordered" evidence="12">
    <location>
        <begin position="120"/>
        <end position="140"/>
    </location>
</feature>
<keyword evidence="6" id="KW-0325">Glycoprotein</keyword>
<dbReference type="PRINTS" id="PR00790">
    <property type="entry name" value="PAMONOXGNASE"/>
</dbReference>
<evidence type="ECO:0000256" key="5">
    <source>
        <dbReference type="ARBA" id="ARBA00023157"/>
    </source>
</evidence>
<dbReference type="CDD" id="cd14958">
    <property type="entry name" value="NHL_PAL_like"/>
    <property type="match status" value="1"/>
</dbReference>
<evidence type="ECO:0000256" key="10">
    <source>
        <dbReference type="PIRSR" id="PIRSR600720-3"/>
    </source>
</evidence>
<dbReference type="GO" id="GO:0046872">
    <property type="term" value="F:metal ion binding"/>
    <property type="evidence" value="ECO:0007669"/>
    <property type="project" value="UniProtKB-KW"/>
</dbReference>
<reference evidence="14" key="1">
    <citation type="submission" date="2022-11" db="UniProtKB">
        <authorList>
            <consortium name="WormBaseParasite"/>
        </authorList>
    </citation>
    <scope>IDENTIFICATION</scope>
</reference>